<dbReference type="GeneID" id="78288581"/>
<evidence type="ECO:0000256" key="3">
    <source>
        <dbReference type="ARBA" id="ARBA00022723"/>
    </source>
</evidence>
<dbReference type="RefSeq" id="WP_092354218.1">
    <property type="nucleotide sequence ID" value="NZ_CAJTPY010000031.1"/>
</dbReference>
<dbReference type="Pfam" id="PF20582">
    <property type="entry name" value="UPF0758_N"/>
    <property type="match status" value="1"/>
</dbReference>
<evidence type="ECO:0000256" key="6">
    <source>
        <dbReference type="ARBA" id="ARBA00023049"/>
    </source>
</evidence>
<dbReference type="Gene3D" id="3.40.140.10">
    <property type="entry name" value="Cytidine Deaminase, domain 2"/>
    <property type="match status" value="1"/>
</dbReference>
<dbReference type="Pfam" id="PF04002">
    <property type="entry name" value="RadC"/>
    <property type="match status" value="1"/>
</dbReference>
<evidence type="ECO:0000259" key="8">
    <source>
        <dbReference type="PROSITE" id="PS50249"/>
    </source>
</evidence>
<evidence type="ECO:0000313" key="9">
    <source>
        <dbReference type="EMBL" id="SET55988.1"/>
    </source>
</evidence>
<evidence type="ECO:0000313" key="10">
    <source>
        <dbReference type="Proteomes" id="UP000198558"/>
    </source>
</evidence>
<keyword evidence="10" id="KW-1185">Reference proteome</keyword>
<feature type="domain" description="MPN" evidence="8">
    <location>
        <begin position="101"/>
        <end position="223"/>
    </location>
</feature>
<evidence type="ECO:0000256" key="1">
    <source>
        <dbReference type="ARBA" id="ARBA00010243"/>
    </source>
</evidence>
<dbReference type="InterPro" id="IPR025657">
    <property type="entry name" value="RadC_JAB"/>
</dbReference>
<sequence length="225" mass="25845">MKIKNYPQEERPREKAYHYGIESLNNVELLALILRTGSRQESVLELAQRVINEVGGLNYLKDITYHQLVSINGIKKAKAIEILAVIELTKRLKNTQMTMPVIKEPKDGYVLVKDKLMFEQQERVIVLCLNSRLEVMKEKTVFIGSNNISIISGRELFKEALICGSSRIMVIHNHPSGNPEPSLQDIETTERLYKMADELEIEVVDHLIIGRNKFYSFASKEIFEV</sequence>
<proteinExistence type="inferred from homology"/>
<dbReference type="NCBIfam" id="NF000642">
    <property type="entry name" value="PRK00024.1"/>
    <property type="match status" value="1"/>
</dbReference>
<keyword evidence="4" id="KW-0378">Hydrolase</keyword>
<keyword evidence="3" id="KW-0479">Metal-binding</keyword>
<dbReference type="GO" id="GO:0006508">
    <property type="term" value="P:proteolysis"/>
    <property type="evidence" value="ECO:0007669"/>
    <property type="project" value="UniProtKB-KW"/>
</dbReference>
<evidence type="ECO:0000256" key="5">
    <source>
        <dbReference type="ARBA" id="ARBA00022833"/>
    </source>
</evidence>
<dbReference type="PROSITE" id="PS01302">
    <property type="entry name" value="UPF0758"/>
    <property type="match status" value="1"/>
</dbReference>
<accession>A0A1I0FDE9</accession>
<dbReference type="PANTHER" id="PTHR30471:SF3">
    <property type="entry name" value="UPF0758 PROTEIN YEES-RELATED"/>
    <property type="match status" value="1"/>
</dbReference>
<dbReference type="InterPro" id="IPR020891">
    <property type="entry name" value="UPF0758_CS"/>
</dbReference>
<dbReference type="EMBL" id="FOIN01000018">
    <property type="protein sequence ID" value="SET55988.1"/>
    <property type="molecule type" value="Genomic_DNA"/>
</dbReference>
<dbReference type="PANTHER" id="PTHR30471">
    <property type="entry name" value="DNA REPAIR PROTEIN RADC"/>
    <property type="match status" value="1"/>
</dbReference>
<reference evidence="10" key="1">
    <citation type="submission" date="2016-10" db="EMBL/GenBank/DDBJ databases">
        <authorList>
            <person name="Varghese N."/>
            <person name="Submissions S."/>
        </authorList>
    </citation>
    <scope>NUCLEOTIDE SEQUENCE [LARGE SCALE GENOMIC DNA]</scope>
    <source>
        <strain evidence="10">DSM 1551</strain>
    </source>
</reference>
<dbReference type="InterPro" id="IPR046778">
    <property type="entry name" value="UPF0758_N"/>
</dbReference>
<organism evidence="9 10">
    <name type="scientific">Thomasclavelia cocleata</name>
    <dbReference type="NCBI Taxonomy" id="69824"/>
    <lineage>
        <taxon>Bacteria</taxon>
        <taxon>Bacillati</taxon>
        <taxon>Bacillota</taxon>
        <taxon>Erysipelotrichia</taxon>
        <taxon>Erysipelotrichales</taxon>
        <taxon>Coprobacillaceae</taxon>
        <taxon>Thomasclavelia</taxon>
    </lineage>
</organism>
<gene>
    <name evidence="9" type="ORF">SAMN04489758_11837</name>
</gene>
<dbReference type="AlphaFoldDB" id="A0A1I0FDE9"/>
<protein>
    <submittedName>
        <fullName evidence="9">DNA repair protein RadC</fullName>
    </submittedName>
</protein>
<keyword evidence="5" id="KW-0862">Zinc</keyword>
<dbReference type="OrthoDB" id="9804482at2"/>
<dbReference type="NCBIfam" id="TIGR00608">
    <property type="entry name" value="radc"/>
    <property type="match status" value="1"/>
</dbReference>
<dbReference type="PROSITE" id="PS50249">
    <property type="entry name" value="MPN"/>
    <property type="match status" value="1"/>
</dbReference>
<dbReference type="Proteomes" id="UP000198558">
    <property type="component" value="Unassembled WGS sequence"/>
</dbReference>
<keyword evidence="6" id="KW-0482">Metalloprotease</keyword>
<dbReference type="GO" id="GO:0046872">
    <property type="term" value="F:metal ion binding"/>
    <property type="evidence" value="ECO:0007669"/>
    <property type="project" value="UniProtKB-KW"/>
</dbReference>
<evidence type="ECO:0000256" key="2">
    <source>
        <dbReference type="ARBA" id="ARBA00022670"/>
    </source>
</evidence>
<dbReference type="CDD" id="cd08071">
    <property type="entry name" value="MPN_DUF2466"/>
    <property type="match status" value="1"/>
</dbReference>
<dbReference type="GO" id="GO:0008237">
    <property type="term" value="F:metallopeptidase activity"/>
    <property type="evidence" value="ECO:0007669"/>
    <property type="project" value="UniProtKB-KW"/>
</dbReference>
<keyword evidence="2" id="KW-0645">Protease</keyword>
<evidence type="ECO:0000256" key="7">
    <source>
        <dbReference type="RuleBase" id="RU003797"/>
    </source>
</evidence>
<dbReference type="InterPro" id="IPR001405">
    <property type="entry name" value="UPF0758"/>
</dbReference>
<comment type="similarity">
    <text evidence="1 7">Belongs to the UPF0758 family.</text>
</comment>
<evidence type="ECO:0000256" key="4">
    <source>
        <dbReference type="ARBA" id="ARBA00022801"/>
    </source>
</evidence>
<name>A0A1I0FDE9_9FIRM</name>
<dbReference type="InterPro" id="IPR037518">
    <property type="entry name" value="MPN"/>
</dbReference>